<dbReference type="GO" id="GO:0048280">
    <property type="term" value="P:vesicle fusion with Golgi apparatus"/>
    <property type="evidence" value="ECO:0007669"/>
    <property type="project" value="TreeGrafter"/>
</dbReference>
<dbReference type="PANTHER" id="PTHR21236">
    <property type="entry name" value="GOLGI MEMBRANE PROTEIN YIP1"/>
    <property type="match status" value="1"/>
</dbReference>
<evidence type="ECO:0000256" key="6">
    <source>
        <dbReference type="RuleBase" id="RU361264"/>
    </source>
</evidence>
<feature type="compositionally biased region" description="Polar residues" evidence="7">
    <location>
        <begin position="14"/>
        <end position="25"/>
    </location>
</feature>
<evidence type="ECO:0000256" key="1">
    <source>
        <dbReference type="ARBA" id="ARBA00004141"/>
    </source>
</evidence>
<evidence type="ECO:0000313" key="10">
    <source>
        <dbReference type="Proteomes" id="UP001378960"/>
    </source>
</evidence>
<gene>
    <name evidence="9" type="ORF">DAPK24_031870</name>
</gene>
<dbReference type="EMBL" id="BTGB01000004">
    <property type="protein sequence ID" value="GMM46612.1"/>
    <property type="molecule type" value="Genomic_DNA"/>
</dbReference>
<name>A0AAV5R6K7_PICKL</name>
<evidence type="ECO:0000256" key="5">
    <source>
        <dbReference type="ARBA" id="ARBA00023136"/>
    </source>
</evidence>
<evidence type="ECO:0000256" key="4">
    <source>
        <dbReference type="ARBA" id="ARBA00022989"/>
    </source>
</evidence>
<dbReference type="InterPro" id="IPR045231">
    <property type="entry name" value="Yip1/4-like"/>
</dbReference>
<evidence type="ECO:0000256" key="7">
    <source>
        <dbReference type="SAM" id="MobiDB-lite"/>
    </source>
</evidence>
<reference evidence="9 10" key="1">
    <citation type="journal article" date="2023" name="Elife">
        <title>Identification of key yeast species and microbe-microbe interactions impacting larval growth of Drosophila in the wild.</title>
        <authorList>
            <person name="Mure A."/>
            <person name="Sugiura Y."/>
            <person name="Maeda R."/>
            <person name="Honda K."/>
            <person name="Sakurai N."/>
            <person name="Takahashi Y."/>
            <person name="Watada M."/>
            <person name="Katoh T."/>
            <person name="Gotoh A."/>
            <person name="Gotoh Y."/>
            <person name="Taniguchi I."/>
            <person name="Nakamura K."/>
            <person name="Hayashi T."/>
            <person name="Katayama T."/>
            <person name="Uemura T."/>
            <person name="Hattori Y."/>
        </authorList>
    </citation>
    <scope>NUCLEOTIDE SEQUENCE [LARGE SCALE GENOMIC DNA]</scope>
    <source>
        <strain evidence="9 10">PK-24</strain>
    </source>
</reference>
<dbReference type="GO" id="GO:0000139">
    <property type="term" value="C:Golgi membrane"/>
    <property type="evidence" value="ECO:0007669"/>
    <property type="project" value="UniProtKB-SubCell"/>
</dbReference>
<dbReference type="PANTHER" id="PTHR21236:SF2">
    <property type="entry name" value="PROTEIN YIPF"/>
    <property type="match status" value="1"/>
</dbReference>
<dbReference type="InterPro" id="IPR006977">
    <property type="entry name" value="Yip1_dom"/>
</dbReference>
<feature type="transmembrane region" description="Helical" evidence="6">
    <location>
        <begin position="186"/>
        <end position="207"/>
    </location>
</feature>
<dbReference type="AlphaFoldDB" id="A0AAV5R6K7"/>
<feature type="region of interest" description="Disordered" evidence="7">
    <location>
        <begin position="14"/>
        <end position="52"/>
    </location>
</feature>
<evidence type="ECO:0000256" key="2">
    <source>
        <dbReference type="ARBA" id="ARBA00010596"/>
    </source>
</evidence>
<evidence type="ECO:0000313" key="9">
    <source>
        <dbReference type="EMBL" id="GMM46612.1"/>
    </source>
</evidence>
<evidence type="ECO:0000259" key="8">
    <source>
        <dbReference type="Pfam" id="PF04893"/>
    </source>
</evidence>
<dbReference type="GO" id="GO:0005802">
    <property type="term" value="C:trans-Golgi network"/>
    <property type="evidence" value="ECO:0007669"/>
    <property type="project" value="TreeGrafter"/>
</dbReference>
<sequence>MSYYQMHQNANQGFNQGYEQPTFNQGGMGGYPSNLPTGSMADPNSDPSMQTLPKGLLAALSPAGYPGEPPLLEELGVNFSHIVAKTQAVLGLRRSPLADDVVRDSDLAGPLLFCILFGSLLLLSGKTHFGYIYGVALVGTVSLHALFRLMGSGDVDFLRTASVVGYCLLPLVILSAIAVLKNLDNFFGYILAVASVGWCTFAASGFFIRVLNLSNARPLVAYPLAMFYSVFALMTIFAEKKV</sequence>
<dbReference type="Pfam" id="PF04893">
    <property type="entry name" value="Yip1"/>
    <property type="match status" value="1"/>
</dbReference>
<keyword evidence="3 6" id="KW-0812">Transmembrane</keyword>
<feature type="transmembrane region" description="Helical" evidence="6">
    <location>
        <begin position="219"/>
        <end position="238"/>
    </location>
</feature>
<dbReference type="GO" id="GO:0006888">
    <property type="term" value="P:endoplasmic reticulum to Golgi vesicle-mediated transport"/>
    <property type="evidence" value="ECO:0007669"/>
    <property type="project" value="InterPro"/>
</dbReference>
<feature type="transmembrane region" description="Helical" evidence="6">
    <location>
        <begin position="163"/>
        <end position="180"/>
    </location>
</feature>
<comment type="subcellular location">
    <subcellularLocation>
        <location evidence="6">Golgi apparatus membrane</location>
        <topology evidence="6">Multi-pass membrane protein</topology>
    </subcellularLocation>
    <subcellularLocation>
        <location evidence="1">Membrane</location>
        <topology evidence="1">Multi-pass membrane protein</topology>
    </subcellularLocation>
</comment>
<feature type="transmembrane region" description="Helical" evidence="6">
    <location>
        <begin position="107"/>
        <end position="125"/>
    </location>
</feature>
<evidence type="ECO:0000256" key="3">
    <source>
        <dbReference type="ARBA" id="ARBA00022692"/>
    </source>
</evidence>
<keyword evidence="5 6" id="KW-0472">Membrane</keyword>
<accession>A0AAV5R6K7</accession>
<comment type="similarity">
    <text evidence="2 6">Belongs to the YIP1 family.</text>
</comment>
<dbReference type="Proteomes" id="UP001378960">
    <property type="component" value="Unassembled WGS sequence"/>
</dbReference>
<organism evidence="9 10">
    <name type="scientific">Pichia kluyveri</name>
    <name type="common">Yeast</name>
    <dbReference type="NCBI Taxonomy" id="36015"/>
    <lineage>
        <taxon>Eukaryota</taxon>
        <taxon>Fungi</taxon>
        <taxon>Dikarya</taxon>
        <taxon>Ascomycota</taxon>
        <taxon>Saccharomycotina</taxon>
        <taxon>Pichiomycetes</taxon>
        <taxon>Pichiales</taxon>
        <taxon>Pichiaceae</taxon>
        <taxon>Pichia</taxon>
    </lineage>
</organism>
<proteinExistence type="inferred from homology"/>
<feature type="transmembrane region" description="Helical" evidence="6">
    <location>
        <begin position="131"/>
        <end position="151"/>
    </location>
</feature>
<protein>
    <recommendedName>
        <fullName evidence="6">Protein YIP</fullName>
    </recommendedName>
</protein>
<keyword evidence="10" id="KW-1185">Reference proteome</keyword>
<feature type="domain" description="Yip1" evidence="8">
    <location>
        <begin position="100"/>
        <end position="233"/>
    </location>
</feature>
<keyword evidence="4 6" id="KW-1133">Transmembrane helix</keyword>
<comment type="caution">
    <text evidence="9">The sequence shown here is derived from an EMBL/GenBank/DDBJ whole genome shotgun (WGS) entry which is preliminary data.</text>
</comment>